<evidence type="ECO:0000259" key="1">
    <source>
        <dbReference type="Pfam" id="PF18495"/>
    </source>
</evidence>
<dbReference type="CDD" id="cd11586">
    <property type="entry name" value="VbhA_like"/>
    <property type="match status" value="1"/>
</dbReference>
<name>A0A7X6M9K3_9ACTN</name>
<dbReference type="Pfam" id="PF18495">
    <property type="entry name" value="VbhA"/>
    <property type="match status" value="1"/>
</dbReference>
<dbReference type="InterPro" id="IPR033788">
    <property type="entry name" value="VbhA-like"/>
</dbReference>
<dbReference type="InterPro" id="IPR043038">
    <property type="entry name" value="VbhA_sf"/>
</dbReference>
<evidence type="ECO:0000313" key="2">
    <source>
        <dbReference type="EMBL" id="NKY97263.1"/>
    </source>
</evidence>
<dbReference type="AlphaFoldDB" id="A0A7X6M9K3"/>
<organism evidence="2 3">
    <name type="scientific">Nocardiopsis alborubida</name>
    <dbReference type="NCBI Taxonomy" id="146802"/>
    <lineage>
        <taxon>Bacteria</taxon>
        <taxon>Bacillati</taxon>
        <taxon>Actinomycetota</taxon>
        <taxon>Actinomycetes</taxon>
        <taxon>Streptosporangiales</taxon>
        <taxon>Nocardiopsidaceae</taxon>
        <taxon>Nocardiopsis</taxon>
    </lineage>
</organism>
<sequence length="58" mass="6245">MGTRIPDDGDTAAALASVRAAGGEPSPEARADLERVARGEMSFEEARERILARYQLRG</sequence>
<accession>A0A7X6M9K3</accession>
<feature type="domain" description="Antitoxin VbhA" evidence="1">
    <location>
        <begin position="11"/>
        <end position="53"/>
    </location>
</feature>
<dbReference type="InterPro" id="IPR041535">
    <property type="entry name" value="VbhA"/>
</dbReference>
<reference evidence="2 3" key="1">
    <citation type="submission" date="2020-04" db="EMBL/GenBank/DDBJ databases">
        <title>MicrobeNet Type strains.</title>
        <authorList>
            <person name="Nicholson A.C."/>
        </authorList>
    </citation>
    <scope>NUCLEOTIDE SEQUENCE [LARGE SCALE GENOMIC DNA]</scope>
    <source>
        <strain evidence="2 3">ATCC 23612</strain>
    </source>
</reference>
<comment type="caution">
    <text evidence="2">The sequence shown here is derived from an EMBL/GenBank/DDBJ whole genome shotgun (WGS) entry which is preliminary data.</text>
</comment>
<dbReference type="Proteomes" id="UP000553209">
    <property type="component" value="Unassembled WGS sequence"/>
</dbReference>
<protein>
    <submittedName>
        <fullName evidence="2">Antitoxin VbhA family protein</fullName>
    </submittedName>
</protein>
<dbReference type="Gene3D" id="1.10.8.1050">
    <property type="entry name" value="Antitoxin VbhA-like"/>
    <property type="match status" value="1"/>
</dbReference>
<dbReference type="RefSeq" id="WP_168443970.1">
    <property type="nucleotide sequence ID" value="NZ_JAAXPG010000004.1"/>
</dbReference>
<gene>
    <name evidence="2" type="ORF">HGB44_06190</name>
</gene>
<keyword evidence="3" id="KW-1185">Reference proteome</keyword>
<dbReference type="EMBL" id="JAAXPG010000004">
    <property type="protein sequence ID" value="NKY97263.1"/>
    <property type="molecule type" value="Genomic_DNA"/>
</dbReference>
<proteinExistence type="predicted"/>
<evidence type="ECO:0000313" key="3">
    <source>
        <dbReference type="Proteomes" id="UP000553209"/>
    </source>
</evidence>